<comment type="caution">
    <text evidence="3">The sequence shown here is derived from an EMBL/GenBank/DDBJ whole genome shotgun (WGS) entry which is preliminary data.</text>
</comment>
<dbReference type="AlphaFoldDB" id="A0A543NGW6"/>
<dbReference type="InterPro" id="IPR019554">
    <property type="entry name" value="Soluble_ligand-bd"/>
</dbReference>
<evidence type="ECO:0000313" key="3">
    <source>
        <dbReference type="EMBL" id="TQN31049.1"/>
    </source>
</evidence>
<dbReference type="PANTHER" id="PTHR21180">
    <property type="entry name" value="ENDONUCLEASE/EXONUCLEASE/PHOSPHATASE FAMILY DOMAIN-CONTAINING PROTEIN 1"/>
    <property type="match status" value="1"/>
</dbReference>
<dbReference type="GO" id="GO:0003677">
    <property type="term" value="F:DNA binding"/>
    <property type="evidence" value="ECO:0007669"/>
    <property type="project" value="InterPro"/>
</dbReference>
<feature type="domain" description="Helix-hairpin-helix DNA-binding motif class 1" evidence="2">
    <location>
        <begin position="299"/>
        <end position="318"/>
    </location>
</feature>
<dbReference type="InterPro" id="IPR003583">
    <property type="entry name" value="Hlx-hairpin-Hlx_DNA-bd_motif"/>
</dbReference>
<dbReference type="RefSeq" id="WP_141922320.1">
    <property type="nucleotide sequence ID" value="NZ_VFQC01000001.1"/>
</dbReference>
<dbReference type="Gene3D" id="1.10.150.320">
    <property type="entry name" value="Photosystem II 12 kDa extrinsic protein"/>
    <property type="match status" value="1"/>
</dbReference>
<dbReference type="GO" id="GO:0015627">
    <property type="term" value="C:type II protein secretion system complex"/>
    <property type="evidence" value="ECO:0007669"/>
    <property type="project" value="TreeGrafter"/>
</dbReference>
<dbReference type="InterPro" id="IPR051675">
    <property type="entry name" value="Endo/Exo/Phosphatase_dom_1"/>
</dbReference>
<feature type="region of interest" description="Disordered" evidence="1">
    <location>
        <begin position="172"/>
        <end position="215"/>
    </location>
</feature>
<organism evidence="3 4">
    <name type="scientific">Haloactinospora alba</name>
    <dbReference type="NCBI Taxonomy" id="405555"/>
    <lineage>
        <taxon>Bacteria</taxon>
        <taxon>Bacillati</taxon>
        <taxon>Actinomycetota</taxon>
        <taxon>Actinomycetes</taxon>
        <taxon>Streptosporangiales</taxon>
        <taxon>Nocardiopsidaceae</taxon>
        <taxon>Haloactinospora</taxon>
    </lineage>
</organism>
<dbReference type="PANTHER" id="PTHR21180:SF32">
    <property type="entry name" value="ENDONUCLEASE_EXONUCLEASE_PHOSPHATASE FAMILY DOMAIN-CONTAINING PROTEIN 1"/>
    <property type="match status" value="1"/>
</dbReference>
<dbReference type="OrthoDB" id="9758724at2"/>
<protein>
    <submittedName>
        <fullName evidence="3">Competence protein ComEA</fullName>
    </submittedName>
</protein>
<proteinExistence type="predicted"/>
<dbReference type="Pfam" id="PF10531">
    <property type="entry name" value="SLBB"/>
    <property type="match status" value="1"/>
</dbReference>
<dbReference type="GO" id="GO:0006281">
    <property type="term" value="P:DNA repair"/>
    <property type="evidence" value="ECO:0007669"/>
    <property type="project" value="InterPro"/>
</dbReference>
<dbReference type="EMBL" id="VFQC01000001">
    <property type="protein sequence ID" value="TQN31049.1"/>
    <property type="molecule type" value="Genomic_DNA"/>
</dbReference>
<accession>A0A543NGW6</accession>
<dbReference type="Proteomes" id="UP000317422">
    <property type="component" value="Unassembled WGS sequence"/>
</dbReference>
<evidence type="ECO:0000256" key="1">
    <source>
        <dbReference type="SAM" id="MobiDB-lite"/>
    </source>
</evidence>
<reference evidence="3 4" key="1">
    <citation type="submission" date="2019-06" db="EMBL/GenBank/DDBJ databases">
        <title>Sequencing the genomes of 1000 actinobacteria strains.</title>
        <authorList>
            <person name="Klenk H.-P."/>
        </authorList>
    </citation>
    <scope>NUCLEOTIDE SEQUENCE [LARGE SCALE GENOMIC DNA]</scope>
    <source>
        <strain evidence="3 4">DSM 45015</strain>
    </source>
</reference>
<dbReference type="Pfam" id="PF12836">
    <property type="entry name" value="HHH_3"/>
    <property type="match status" value="1"/>
</dbReference>
<dbReference type="GO" id="GO:0015628">
    <property type="term" value="P:protein secretion by the type II secretion system"/>
    <property type="evidence" value="ECO:0007669"/>
    <property type="project" value="TreeGrafter"/>
</dbReference>
<evidence type="ECO:0000313" key="4">
    <source>
        <dbReference type="Proteomes" id="UP000317422"/>
    </source>
</evidence>
<keyword evidence="4" id="KW-1185">Reference proteome</keyword>
<feature type="region of interest" description="Disordered" evidence="1">
    <location>
        <begin position="26"/>
        <end position="113"/>
    </location>
</feature>
<gene>
    <name evidence="3" type="ORF">FHX37_0938</name>
</gene>
<dbReference type="InterPro" id="IPR004509">
    <property type="entry name" value="Competence_ComEA_HhH"/>
</dbReference>
<evidence type="ECO:0000259" key="2">
    <source>
        <dbReference type="SMART" id="SM00278"/>
    </source>
</evidence>
<dbReference type="NCBIfam" id="TIGR00426">
    <property type="entry name" value="competence protein ComEA helix-hairpin-helix repeat region"/>
    <property type="match status" value="1"/>
</dbReference>
<feature type="domain" description="Helix-hairpin-helix DNA-binding motif class 1" evidence="2">
    <location>
        <begin position="329"/>
        <end position="348"/>
    </location>
</feature>
<name>A0A543NGW6_9ACTN</name>
<dbReference type="Gene3D" id="3.10.560.10">
    <property type="entry name" value="Outer membrane lipoprotein wza domain like"/>
    <property type="match status" value="1"/>
</dbReference>
<sequence length="355" mass="36207">MSLLHRNAEAADATALQRLYSLVPDGAEAPHTGAATESDPPAQQDPTLTHDVPIPPPPYVRTGDSDSGRPVSEPDVAVVSRPCESAEPTSATSVAETPPEAGTGRPGAEPPPPGYLDVSDLPHGRARLRELAERFLPGSGERPGLTRSGLYVLLGVCAVAMVVTAWFTLRAHPDPEPVDGGRNTGKPSPAPDTGLSPHTGSQRESPEPTGDLVVHVGGDVDEPGVYTLPTGSRVADAVDAAGGPVAGADSGTLNLARPLVDGEQILLGATPAPAPEAPGPAVGGKDGTAPLDLNTATAQQLQELPGVGPVLAERIVGHREENGGFTSVEQLHEVSGIGEARFSDISELVRVSGTG</sequence>
<dbReference type="SMART" id="SM00278">
    <property type="entry name" value="HhH1"/>
    <property type="match status" value="2"/>
</dbReference>
<dbReference type="SUPFAM" id="SSF47781">
    <property type="entry name" value="RuvA domain 2-like"/>
    <property type="match status" value="1"/>
</dbReference>
<dbReference type="InterPro" id="IPR010994">
    <property type="entry name" value="RuvA_2-like"/>
</dbReference>